<dbReference type="EMBL" id="AGNL01006688">
    <property type="protein sequence ID" value="EJK71854.1"/>
    <property type="molecule type" value="Genomic_DNA"/>
</dbReference>
<evidence type="ECO:0000313" key="1">
    <source>
        <dbReference type="EMBL" id="EJK71854.1"/>
    </source>
</evidence>
<dbReference type="AlphaFoldDB" id="K0T400"/>
<reference evidence="1 2" key="1">
    <citation type="journal article" date="2012" name="Genome Biol.">
        <title>Genome and low-iron response of an oceanic diatom adapted to chronic iron limitation.</title>
        <authorList>
            <person name="Lommer M."/>
            <person name="Specht M."/>
            <person name="Roy A.S."/>
            <person name="Kraemer L."/>
            <person name="Andreson R."/>
            <person name="Gutowska M.A."/>
            <person name="Wolf J."/>
            <person name="Bergner S.V."/>
            <person name="Schilhabel M.B."/>
            <person name="Klostermeier U.C."/>
            <person name="Beiko R.G."/>
            <person name="Rosenstiel P."/>
            <person name="Hippler M."/>
            <person name="Laroche J."/>
        </authorList>
    </citation>
    <scope>NUCLEOTIDE SEQUENCE [LARGE SCALE GENOMIC DNA]</scope>
    <source>
        <strain evidence="1 2">CCMP1005</strain>
    </source>
</reference>
<protein>
    <submittedName>
        <fullName evidence="1">Uncharacterized protein</fullName>
    </submittedName>
</protein>
<accession>K0T400</accession>
<sequence length="57" mass="6373">FMSGFNSAFTFSFTHGLFASIRGCVGQKKPESRFELPTLSLLMTCSNQLSYTGRYLP</sequence>
<gene>
    <name evidence="1" type="ORF">THAOC_06665</name>
</gene>
<dbReference type="Proteomes" id="UP000266841">
    <property type="component" value="Unassembled WGS sequence"/>
</dbReference>
<organism evidence="1 2">
    <name type="scientific">Thalassiosira oceanica</name>
    <name type="common">Marine diatom</name>
    <dbReference type="NCBI Taxonomy" id="159749"/>
    <lineage>
        <taxon>Eukaryota</taxon>
        <taxon>Sar</taxon>
        <taxon>Stramenopiles</taxon>
        <taxon>Ochrophyta</taxon>
        <taxon>Bacillariophyta</taxon>
        <taxon>Coscinodiscophyceae</taxon>
        <taxon>Thalassiosirophycidae</taxon>
        <taxon>Thalassiosirales</taxon>
        <taxon>Thalassiosiraceae</taxon>
        <taxon>Thalassiosira</taxon>
    </lineage>
</organism>
<name>K0T400_THAOC</name>
<feature type="non-terminal residue" evidence="1">
    <location>
        <position position="1"/>
    </location>
</feature>
<comment type="caution">
    <text evidence="1">The sequence shown here is derived from an EMBL/GenBank/DDBJ whole genome shotgun (WGS) entry which is preliminary data.</text>
</comment>
<proteinExistence type="predicted"/>
<keyword evidence="2" id="KW-1185">Reference proteome</keyword>
<evidence type="ECO:0000313" key="2">
    <source>
        <dbReference type="Proteomes" id="UP000266841"/>
    </source>
</evidence>